<evidence type="ECO:0000259" key="9">
    <source>
        <dbReference type="PROSITE" id="PS51705"/>
    </source>
</evidence>
<name>A0A4P6ZMM7_9LACO</name>
<reference evidence="11" key="1">
    <citation type="submission" date="2018-12" db="EMBL/GenBank/DDBJ databases">
        <title>A new species of lactobacillus.</title>
        <authorList>
            <person name="Jian Y."/>
            <person name="Xin L."/>
            <person name="Hong Z.J."/>
            <person name="Ming L.Z."/>
            <person name="Hong X.Z."/>
        </authorList>
    </citation>
    <scope>NUCLEOTIDE SEQUENCE [LARGE SCALE GENOMIC DNA]</scope>
    <source>
        <strain evidence="11">HSLZ-75</strain>
    </source>
</reference>
<keyword evidence="1 6" id="KW-0963">Cytoplasm</keyword>
<proteinExistence type="inferred from homology"/>
<dbReference type="InterPro" id="IPR027417">
    <property type="entry name" value="P-loop_NTPase"/>
</dbReference>
<dbReference type="PANTHER" id="PTHR10229">
    <property type="entry name" value="GTP-BINDING PROTEIN HFLX"/>
    <property type="match status" value="1"/>
</dbReference>
<comment type="subcellular location">
    <subcellularLocation>
        <location evidence="6">Cytoplasm</location>
    </subcellularLocation>
    <text evidence="6">May associate with membranes.</text>
</comment>
<dbReference type="GO" id="GO:0043022">
    <property type="term" value="F:ribosome binding"/>
    <property type="evidence" value="ECO:0007669"/>
    <property type="project" value="TreeGrafter"/>
</dbReference>
<comment type="similarity">
    <text evidence="6">Belongs to the TRAFAC class OBG-HflX-like GTPase superfamily. HflX GTPase family.</text>
</comment>
<dbReference type="InterPro" id="IPR030394">
    <property type="entry name" value="G_HFLX_dom"/>
</dbReference>
<evidence type="ECO:0000256" key="1">
    <source>
        <dbReference type="ARBA" id="ARBA00022490"/>
    </source>
</evidence>
<feature type="binding site" evidence="7">
    <location>
        <begin position="209"/>
        <end position="216"/>
    </location>
    <ligand>
        <name>GTP</name>
        <dbReference type="ChEBI" id="CHEBI:37565"/>
    </ligand>
</feature>
<evidence type="ECO:0000313" key="11">
    <source>
        <dbReference type="Proteomes" id="UP000294321"/>
    </source>
</evidence>
<comment type="subunit">
    <text evidence="6">Monomer. Associates with the 50S ribosomal subunit.</text>
</comment>
<dbReference type="InterPro" id="IPR016496">
    <property type="entry name" value="GTPase_HflX"/>
</dbReference>
<dbReference type="GO" id="GO:0003924">
    <property type="term" value="F:GTPase activity"/>
    <property type="evidence" value="ECO:0007669"/>
    <property type="project" value="UniProtKB-UniRule"/>
</dbReference>
<dbReference type="GO" id="GO:0046872">
    <property type="term" value="F:metal ion binding"/>
    <property type="evidence" value="ECO:0007669"/>
    <property type="project" value="UniProtKB-KW"/>
</dbReference>
<dbReference type="FunFam" id="3.40.50.11060:FF:000001">
    <property type="entry name" value="GTPase HflX"/>
    <property type="match status" value="1"/>
</dbReference>
<dbReference type="InterPro" id="IPR032305">
    <property type="entry name" value="GTP-bd_M"/>
</dbReference>
<feature type="binding site" evidence="7">
    <location>
        <begin position="329"/>
        <end position="332"/>
    </location>
    <ligand>
        <name>GTP</name>
        <dbReference type="ChEBI" id="CHEBI:37565"/>
    </ligand>
</feature>
<dbReference type="EMBL" id="CP034726">
    <property type="protein sequence ID" value="QBP18988.1"/>
    <property type="molecule type" value="Genomic_DNA"/>
</dbReference>
<evidence type="ECO:0000256" key="6">
    <source>
        <dbReference type="HAMAP-Rule" id="MF_00900"/>
    </source>
</evidence>
<dbReference type="SUPFAM" id="SSF52540">
    <property type="entry name" value="P-loop containing nucleoside triphosphate hydrolases"/>
    <property type="match status" value="1"/>
</dbReference>
<dbReference type="Pfam" id="PF01926">
    <property type="entry name" value="MMR_HSR1"/>
    <property type="match status" value="1"/>
</dbReference>
<dbReference type="HAMAP" id="MF_00900">
    <property type="entry name" value="GTPase_HflX"/>
    <property type="match status" value="1"/>
</dbReference>
<gene>
    <name evidence="6 10" type="primary">hflX</name>
    <name evidence="10" type="ORF">ELX58_01140</name>
</gene>
<dbReference type="PANTHER" id="PTHR10229:SF4">
    <property type="entry name" value="GTPASE HFLX"/>
    <property type="match status" value="1"/>
</dbReference>
<feature type="binding site" evidence="7">
    <location>
        <begin position="263"/>
        <end position="266"/>
    </location>
    <ligand>
        <name>GTP</name>
        <dbReference type="ChEBI" id="CHEBI:37565"/>
    </ligand>
</feature>
<evidence type="ECO:0000256" key="4">
    <source>
        <dbReference type="ARBA" id="ARBA00022842"/>
    </source>
</evidence>
<dbReference type="Pfam" id="PF16360">
    <property type="entry name" value="GTP-bdg_M"/>
    <property type="match status" value="1"/>
</dbReference>
<feature type="binding site" evidence="8">
    <location>
        <position position="243"/>
    </location>
    <ligand>
        <name>Mg(2+)</name>
        <dbReference type="ChEBI" id="CHEBI:18420"/>
    </ligand>
</feature>
<dbReference type="AlphaFoldDB" id="A0A4P6ZMM7"/>
<accession>A0A4P6ZMM7</accession>
<dbReference type="NCBIfam" id="TIGR03156">
    <property type="entry name" value="GTP_HflX"/>
    <property type="match status" value="1"/>
</dbReference>
<evidence type="ECO:0000256" key="3">
    <source>
        <dbReference type="ARBA" id="ARBA00022741"/>
    </source>
</evidence>
<dbReference type="GO" id="GO:0005525">
    <property type="term" value="F:GTP binding"/>
    <property type="evidence" value="ECO:0007669"/>
    <property type="project" value="UniProtKB-UniRule"/>
</dbReference>
<dbReference type="RefSeq" id="WP_133442545.1">
    <property type="nucleotide sequence ID" value="NZ_CP034726.1"/>
</dbReference>
<organism evidence="10 11">
    <name type="scientific">Acetilactobacillus jinshanensis</name>
    <dbReference type="NCBI Taxonomy" id="1720083"/>
    <lineage>
        <taxon>Bacteria</taxon>
        <taxon>Bacillati</taxon>
        <taxon>Bacillota</taxon>
        <taxon>Bacilli</taxon>
        <taxon>Lactobacillales</taxon>
        <taxon>Lactobacillaceae</taxon>
        <taxon>Acetilactobacillus</taxon>
    </lineage>
</organism>
<evidence type="ECO:0000256" key="7">
    <source>
        <dbReference type="PIRSR" id="PIRSR006809-1"/>
    </source>
</evidence>
<dbReference type="InterPro" id="IPR006073">
    <property type="entry name" value="GTP-bd"/>
</dbReference>
<dbReference type="PROSITE" id="PS51705">
    <property type="entry name" value="G_HFLX"/>
    <property type="match status" value="1"/>
</dbReference>
<dbReference type="CDD" id="cd01878">
    <property type="entry name" value="HflX"/>
    <property type="match status" value="1"/>
</dbReference>
<dbReference type="Gene3D" id="6.10.250.2860">
    <property type="match status" value="1"/>
</dbReference>
<keyword evidence="3 6" id="KW-0547">Nucleotide-binding</keyword>
<dbReference type="PIRSF" id="PIRSF006809">
    <property type="entry name" value="GTP-binding_hflX_prd"/>
    <property type="match status" value="1"/>
</dbReference>
<dbReference type="Gene3D" id="3.40.50.11060">
    <property type="entry name" value="GTPase HflX, N-terminal domain"/>
    <property type="match status" value="1"/>
</dbReference>
<evidence type="ECO:0000256" key="8">
    <source>
        <dbReference type="PIRSR" id="PIRSR006809-2"/>
    </source>
</evidence>
<evidence type="ECO:0000313" key="10">
    <source>
        <dbReference type="EMBL" id="QBP18988.1"/>
    </source>
</evidence>
<dbReference type="KEGG" id="lji:ELX58_01140"/>
<evidence type="ECO:0000256" key="5">
    <source>
        <dbReference type="ARBA" id="ARBA00023134"/>
    </source>
</evidence>
<dbReference type="Gene3D" id="3.40.50.300">
    <property type="entry name" value="P-loop containing nucleotide triphosphate hydrolases"/>
    <property type="match status" value="1"/>
</dbReference>
<dbReference type="GO" id="GO:0005737">
    <property type="term" value="C:cytoplasm"/>
    <property type="evidence" value="ECO:0007669"/>
    <property type="project" value="UniProtKB-SubCell"/>
</dbReference>
<dbReference type="InterPro" id="IPR042108">
    <property type="entry name" value="GTPase_HflX_N_sf"/>
</dbReference>
<keyword evidence="11" id="KW-1185">Reference proteome</keyword>
<dbReference type="Proteomes" id="UP000294321">
    <property type="component" value="Chromosome"/>
</dbReference>
<dbReference type="Pfam" id="PF13167">
    <property type="entry name" value="GTP-bdg_N"/>
    <property type="match status" value="1"/>
</dbReference>
<dbReference type="InterPro" id="IPR025121">
    <property type="entry name" value="GTPase_HflX_N"/>
</dbReference>
<feature type="binding site" evidence="7">
    <location>
        <begin position="349"/>
        <end position="351"/>
    </location>
    <ligand>
        <name>GTP</name>
        <dbReference type="ChEBI" id="CHEBI:37565"/>
    </ligand>
</feature>
<feature type="domain" description="Hflx-type G" evidence="9">
    <location>
        <begin position="203"/>
        <end position="369"/>
    </location>
</feature>
<feature type="binding site" evidence="8">
    <location>
        <position position="216"/>
    </location>
    <ligand>
        <name>Mg(2+)</name>
        <dbReference type="ChEBI" id="CHEBI:18420"/>
    </ligand>
</feature>
<keyword evidence="4 8" id="KW-0460">Magnesium</keyword>
<evidence type="ECO:0000256" key="2">
    <source>
        <dbReference type="ARBA" id="ARBA00022723"/>
    </source>
</evidence>
<protein>
    <recommendedName>
        <fullName evidence="6">GTPase HflX</fullName>
    </recommendedName>
    <alternativeName>
        <fullName evidence="6">GTP-binding protein HflX</fullName>
    </alternativeName>
</protein>
<feature type="binding site" evidence="7">
    <location>
        <begin position="241"/>
        <end position="245"/>
    </location>
    <ligand>
        <name>GTP</name>
        <dbReference type="ChEBI" id="CHEBI:37565"/>
    </ligand>
</feature>
<dbReference type="OrthoDB" id="9812272at2"/>
<keyword evidence="2 8" id="KW-0479">Metal-binding</keyword>
<dbReference type="PRINTS" id="PR00326">
    <property type="entry name" value="GTP1OBG"/>
</dbReference>
<sequence>MDTKFTNQPTRVITIGLNLNDPHFDYSIKELNALAQANHMQVVTTVTQKLDHPFAGTYFGPGKIKSLKEIAEAQKAQYIIVNDELTPSQIRNLEKMTGKDIIDRTGLILEIFANQARTKEAKLQVKLARLEYQLPRLRTSASVRLDQQTGNGGGYTNRGSGETLLEMRRRTLGRQINNIRHHLKSVNKTKKVQSHQRKKMTIPTVALVGYTNAGKSTILNQLVKRWGTNESKRALVKNMLFATLSTEVRKLTLPNNRKFLLSDTVGFVSKLPHELISAFQSTLSEAANADLLIQVVDYSDPNRQLMMKTTMKTLKKMGIHGIPMITVFNKADKVGKHYPVQEGNSLIMSAQDPTNRSINALVKMIEQRIYRNYITVNLVIPYNQGQIISYLNTHADVLKAKYSAKGTQIKVNLPKPMLDRISQYQI</sequence>
<comment type="cofactor">
    <cofactor evidence="8">
        <name>Mg(2+)</name>
        <dbReference type="ChEBI" id="CHEBI:18420"/>
    </cofactor>
</comment>
<comment type="function">
    <text evidence="6">GTPase that associates with the 50S ribosomal subunit and may have a role during protein synthesis or ribosome biogenesis.</text>
</comment>
<keyword evidence="5 6" id="KW-0342">GTP-binding</keyword>